<keyword evidence="1" id="KW-0472">Membrane</keyword>
<dbReference type="EMBL" id="LCTV02000008">
    <property type="protein sequence ID" value="PRQ73365.1"/>
    <property type="molecule type" value="Genomic_DNA"/>
</dbReference>
<evidence type="ECO:0000313" key="3">
    <source>
        <dbReference type="Proteomes" id="UP000239560"/>
    </source>
</evidence>
<gene>
    <name evidence="2" type="ORF">AAT19DRAFT_16118</name>
</gene>
<dbReference type="AlphaFoldDB" id="A0A2T0A5T5"/>
<dbReference type="Proteomes" id="UP000239560">
    <property type="component" value="Unassembled WGS sequence"/>
</dbReference>
<feature type="transmembrane region" description="Helical" evidence="1">
    <location>
        <begin position="26"/>
        <end position="52"/>
    </location>
</feature>
<evidence type="ECO:0000313" key="2">
    <source>
        <dbReference type="EMBL" id="PRQ73365.1"/>
    </source>
</evidence>
<organism evidence="2 3">
    <name type="scientific">Rhodotorula toruloides</name>
    <name type="common">Yeast</name>
    <name type="synonym">Rhodosporidium toruloides</name>
    <dbReference type="NCBI Taxonomy" id="5286"/>
    <lineage>
        <taxon>Eukaryota</taxon>
        <taxon>Fungi</taxon>
        <taxon>Dikarya</taxon>
        <taxon>Basidiomycota</taxon>
        <taxon>Pucciniomycotina</taxon>
        <taxon>Microbotryomycetes</taxon>
        <taxon>Sporidiobolales</taxon>
        <taxon>Sporidiobolaceae</taxon>
        <taxon>Rhodotorula</taxon>
    </lineage>
</organism>
<accession>A0A2T0A5T5</accession>
<comment type="caution">
    <text evidence="2">The sequence shown here is derived from an EMBL/GenBank/DDBJ whole genome shotgun (WGS) entry which is preliminary data.</text>
</comment>
<reference evidence="2 3" key="1">
    <citation type="journal article" date="2018" name="Elife">
        <title>Functional genomics of lipid metabolism in the oleaginous yeast Rhodosporidium toruloides.</title>
        <authorList>
            <person name="Coradetti S.T."/>
            <person name="Pinel D."/>
            <person name="Geiselman G."/>
            <person name="Ito M."/>
            <person name="Mondo S."/>
            <person name="Reilly M.C."/>
            <person name="Cheng Y.F."/>
            <person name="Bauer S."/>
            <person name="Grigoriev I."/>
            <person name="Gladden J.M."/>
            <person name="Simmons B.A."/>
            <person name="Brem R."/>
            <person name="Arkin A.P."/>
            <person name="Skerker J.M."/>
        </authorList>
    </citation>
    <scope>NUCLEOTIDE SEQUENCE [LARGE SCALE GENOMIC DNA]</scope>
    <source>
        <strain evidence="2 3">NBRC 0880</strain>
    </source>
</reference>
<keyword evidence="1" id="KW-0812">Transmembrane</keyword>
<name>A0A2T0A5T5_RHOTO</name>
<evidence type="ECO:0000256" key="1">
    <source>
        <dbReference type="SAM" id="Phobius"/>
    </source>
</evidence>
<keyword evidence="1" id="KW-1133">Transmembrane helix</keyword>
<proteinExistence type="predicted"/>
<protein>
    <submittedName>
        <fullName evidence="2">Uncharacterized protein</fullName>
    </submittedName>
</protein>
<sequence length="119" mass="12119">MAVSVATAAVPVSVTAVPVAVAAVSVTVAIAAAMVVVVLVALNDVLGGLVGGDVRVLRVDLRVLRGGVLLDDLVNVLDSERRRLVGLPVGAVDDDRSLVLVGDLVLRLVEALELGHVKS</sequence>